<feature type="domain" description="Extensin-like C-terminal" evidence="2">
    <location>
        <begin position="239"/>
        <end position="283"/>
    </location>
</feature>
<evidence type="ECO:0000256" key="1">
    <source>
        <dbReference type="SAM" id="MobiDB-lite"/>
    </source>
</evidence>
<evidence type="ECO:0000313" key="4">
    <source>
        <dbReference type="Proteomes" id="UP001156873"/>
    </source>
</evidence>
<feature type="region of interest" description="Disordered" evidence="1">
    <location>
        <begin position="193"/>
        <end position="240"/>
    </location>
</feature>
<gene>
    <name evidence="3" type="ORF">QFW81_06105</name>
</gene>
<protein>
    <submittedName>
        <fullName evidence="3">Extensin family protein</fullName>
    </submittedName>
</protein>
<proteinExistence type="predicted"/>
<evidence type="ECO:0000259" key="2">
    <source>
        <dbReference type="Pfam" id="PF06904"/>
    </source>
</evidence>
<comment type="caution">
    <text evidence="3">The sequence shown here is derived from an EMBL/GenBank/DDBJ whole genome shotgun (WGS) entry which is preliminary data.</text>
</comment>
<sequence length="283" mass="30619">MSSPPRRHYGGLLFLLLIALLAWALIDGALRIPDRWNPFAPLRIDDTPNLLTRYKLDRASADPAACREALAQADMRYQPMEDRVTGEGCGFDNAVRISRTSGAVGEAFSLSCRAALSLAMWERHSLQQAAQAHLDSPVARIEHFGSYSCRNLYGREGGRRSRHATADAFDIAGFVLEDGRRVRVLGDWGEAGAAPPATAVGDATAASEREEIAAAAPASRDSASAPERDETSTPEAPVSDEAAFLRAVRDGACQWFDAVLGPDYNAAHADHFHFDRGGGRICR</sequence>
<dbReference type="RefSeq" id="WP_280577773.1">
    <property type="nucleotide sequence ID" value="NZ_JARXRO010000014.1"/>
</dbReference>
<accession>A0ABT6JS35</accession>
<reference evidence="3 4" key="1">
    <citation type="submission" date="2023-04" db="EMBL/GenBank/DDBJ databases">
        <title>Luteimonas sp. M1R5S59.</title>
        <authorList>
            <person name="Sun J.-Q."/>
        </authorList>
    </citation>
    <scope>NUCLEOTIDE SEQUENCE [LARGE SCALE GENOMIC DNA]</scope>
    <source>
        <strain evidence="3 4">M1R5S59</strain>
    </source>
</reference>
<dbReference type="InterPro" id="IPR009683">
    <property type="entry name" value="Extensin-like_C"/>
</dbReference>
<dbReference type="Proteomes" id="UP001156873">
    <property type="component" value="Unassembled WGS sequence"/>
</dbReference>
<dbReference type="Pfam" id="PF06904">
    <property type="entry name" value="Extensin-like_C"/>
    <property type="match status" value="2"/>
</dbReference>
<organism evidence="3 4">
    <name type="scientific">Luteimonas kalidii</name>
    <dbReference type="NCBI Taxonomy" id="3042025"/>
    <lineage>
        <taxon>Bacteria</taxon>
        <taxon>Pseudomonadati</taxon>
        <taxon>Pseudomonadota</taxon>
        <taxon>Gammaproteobacteria</taxon>
        <taxon>Lysobacterales</taxon>
        <taxon>Lysobacteraceae</taxon>
        <taxon>Luteimonas</taxon>
    </lineage>
</organism>
<feature type="domain" description="Extensin-like C-terminal" evidence="2">
    <location>
        <begin position="65"/>
        <end position="191"/>
    </location>
</feature>
<dbReference type="EMBL" id="JARXRO010000014">
    <property type="protein sequence ID" value="MDH5833499.1"/>
    <property type="molecule type" value="Genomic_DNA"/>
</dbReference>
<name>A0ABT6JS35_9GAMM</name>
<evidence type="ECO:0000313" key="3">
    <source>
        <dbReference type="EMBL" id="MDH5833499.1"/>
    </source>
</evidence>
<keyword evidence="4" id="KW-1185">Reference proteome</keyword>
<feature type="compositionally biased region" description="Low complexity" evidence="1">
    <location>
        <begin position="213"/>
        <end position="225"/>
    </location>
</feature>